<dbReference type="InterPro" id="IPR008271">
    <property type="entry name" value="Ser/Thr_kinase_AS"/>
</dbReference>
<evidence type="ECO:0000313" key="13">
    <source>
        <dbReference type="Proteomes" id="UP001162164"/>
    </source>
</evidence>
<dbReference type="Pfam" id="PF00069">
    <property type="entry name" value="Pkinase"/>
    <property type="match status" value="1"/>
</dbReference>
<gene>
    <name evidence="12" type="ORF">NQ317_007060</name>
</gene>
<dbReference type="PROSITE" id="PS50011">
    <property type="entry name" value="PROTEIN_KINASE_DOM"/>
    <property type="match status" value="1"/>
</dbReference>
<evidence type="ECO:0000256" key="4">
    <source>
        <dbReference type="ARBA" id="ARBA00022741"/>
    </source>
</evidence>
<feature type="compositionally biased region" description="Polar residues" evidence="10">
    <location>
        <begin position="285"/>
        <end position="300"/>
    </location>
</feature>
<proteinExistence type="predicted"/>
<dbReference type="InterPro" id="IPR017441">
    <property type="entry name" value="Protein_kinase_ATP_BS"/>
</dbReference>
<evidence type="ECO:0000256" key="10">
    <source>
        <dbReference type="SAM" id="MobiDB-lite"/>
    </source>
</evidence>
<sequence length="688" mass="78723">MDKYEVIGTLGEGSFGRVYKAKQISNGNFVALKVISKRGRSSKELKGFRRECEIQRDLHHPNIIQMLDSFETENEIVVITEFVHKELTAVLGKEGYLSEERVQPIVWDLVSALYYLHSNRVLHRDLKPQNILLDLKNRAKLCDFGFARNMSTGTHVLTSIKGTPLYMAPELIDEQPYDYNADLWSLGCIIYELLMGTPPFLYSLHSSSDKIDSTRTDSVANIFGLLQKNPLKRMTWEEILNHSFVKGHIILSKNIAGNPLTRPMSATTLQEKEQQRKDSMKNKQVKSASKCSEGNDQSMADNKKSSTSKNSKTSQNSNNVEGCKNSSNPDINLNNVILDESLDNLYLETKNRAVTASSQNTKDCEERLEIDQNKNHTFCLREKLKFIEDCQPIETDEWIVFLQKSIQEVINGDMSSLVQPSQTNIIVSPLRNANANSKVLSFVARLLSIPFVVKGITDETLSEIKKVYLDVKLVPNLVYASKLLLREYREDTPSGASVSPSNTPVPAPTENYKAFCELHDEDLQTLEYMFLLISNLVHVDDKFLIQFCDAVVVLNVYQLMKRFLFLTKHRIRVVVDVIAILTHVLRKFPENCEIVEKILFAEFNQVTEMKQICFVRLLRHSNPLLKERMCYFLLFIGKNFSENKIMTFWNDTLKETLEALVYDSMDTVRNAAEITVSELKNKQFYLKS</sequence>
<evidence type="ECO:0000256" key="5">
    <source>
        <dbReference type="ARBA" id="ARBA00022777"/>
    </source>
</evidence>
<feature type="region of interest" description="Disordered" evidence="10">
    <location>
        <begin position="269"/>
        <end position="327"/>
    </location>
</feature>
<evidence type="ECO:0000256" key="9">
    <source>
        <dbReference type="PROSITE-ProRule" id="PRU10141"/>
    </source>
</evidence>
<reference evidence="12" key="1">
    <citation type="journal article" date="2023" name="Insect Mol. Biol.">
        <title>Genome sequencing provides insights into the evolution of gene families encoding plant cell wall-degrading enzymes in longhorned beetles.</title>
        <authorList>
            <person name="Shin N.R."/>
            <person name="Okamura Y."/>
            <person name="Kirsch R."/>
            <person name="Pauchet Y."/>
        </authorList>
    </citation>
    <scope>NUCLEOTIDE SEQUENCE</scope>
    <source>
        <strain evidence="12">MMC_N1</strain>
    </source>
</reference>
<evidence type="ECO:0000256" key="8">
    <source>
        <dbReference type="ARBA" id="ARBA00048679"/>
    </source>
</evidence>
<name>A0ABQ9K4C7_9CUCU</name>
<keyword evidence="2" id="KW-0723">Serine/threonine-protein kinase</keyword>
<dbReference type="SUPFAM" id="SSF48371">
    <property type="entry name" value="ARM repeat"/>
    <property type="match status" value="1"/>
</dbReference>
<evidence type="ECO:0000256" key="6">
    <source>
        <dbReference type="ARBA" id="ARBA00022840"/>
    </source>
</evidence>
<feature type="compositionally biased region" description="Low complexity" evidence="10">
    <location>
        <begin position="305"/>
        <end position="319"/>
    </location>
</feature>
<dbReference type="Gene3D" id="1.10.510.10">
    <property type="entry name" value="Transferase(Phosphotransferase) domain 1"/>
    <property type="match status" value="1"/>
</dbReference>
<evidence type="ECO:0000313" key="12">
    <source>
        <dbReference type="EMBL" id="KAJ8985273.1"/>
    </source>
</evidence>
<accession>A0ABQ9K4C7</accession>
<dbReference type="InterPro" id="IPR000719">
    <property type="entry name" value="Prot_kinase_dom"/>
</dbReference>
<organism evidence="12 13">
    <name type="scientific">Molorchus minor</name>
    <dbReference type="NCBI Taxonomy" id="1323400"/>
    <lineage>
        <taxon>Eukaryota</taxon>
        <taxon>Metazoa</taxon>
        <taxon>Ecdysozoa</taxon>
        <taxon>Arthropoda</taxon>
        <taxon>Hexapoda</taxon>
        <taxon>Insecta</taxon>
        <taxon>Pterygota</taxon>
        <taxon>Neoptera</taxon>
        <taxon>Endopterygota</taxon>
        <taxon>Coleoptera</taxon>
        <taxon>Polyphaga</taxon>
        <taxon>Cucujiformia</taxon>
        <taxon>Chrysomeloidea</taxon>
        <taxon>Cerambycidae</taxon>
        <taxon>Lamiinae</taxon>
        <taxon>Monochamini</taxon>
        <taxon>Molorchus</taxon>
    </lineage>
</organism>
<dbReference type="SUPFAM" id="SSF56112">
    <property type="entry name" value="Protein kinase-like (PK-like)"/>
    <property type="match status" value="1"/>
</dbReference>
<dbReference type="PROSITE" id="PS00107">
    <property type="entry name" value="PROTEIN_KINASE_ATP"/>
    <property type="match status" value="1"/>
</dbReference>
<keyword evidence="13" id="KW-1185">Reference proteome</keyword>
<keyword evidence="5" id="KW-0418">Kinase</keyword>
<dbReference type="InterPro" id="IPR016024">
    <property type="entry name" value="ARM-type_fold"/>
</dbReference>
<protein>
    <recommendedName>
        <fullName evidence="1">non-specific serine/threonine protein kinase</fullName>
        <ecNumber evidence="1">2.7.11.1</ecNumber>
    </recommendedName>
</protein>
<dbReference type="PANTHER" id="PTHR22983">
    <property type="entry name" value="PROTEIN KINASE RELATED"/>
    <property type="match status" value="1"/>
</dbReference>
<evidence type="ECO:0000256" key="7">
    <source>
        <dbReference type="ARBA" id="ARBA00047899"/>
    </source>
</evidence>
<evidence type="ECO:0000259" key="11">
    <source>
        <dbReference type="PROSITE" id="PS50011"/>
    </source>
</evidence>
<dbReference type="InterPro" id="IPR011009">
    <property type="entry name" value="Kinase-like_dom_sf"/>
</dbReference>
<keyword evidence="3" id="KW-0808">Transferase</keyword>
<evidence type="ECO:0000256" key="1">
    <source>
        <dbReference type="ARBA" id="ARBA00012513"/>
    </source>
</evidence>
<feature type="compositionally biased region" description="Basic and acidic residues" evidence="10">
    <location>
        <begin position="270"/>
        <end position="281"/>
    </location>
</feature>
<dbReference type="PROSITE" id="PS00108">
    <property type="entry name" value="PROTEIN_KINASE_ST"/>
    <property type="match status" value="1"/>
</dbReference>
<keyword evidence="6 9" id="KW-0067">ATP-binding</keyword>
<comment type="caution">
    <text evidence="12">The sequence shown here is derived from an EMBL/GenBank/DDBJ whole genome shotgun (WGS) entry which is preliminary data.</text>
</comment>
<keyword evidence="4 9" id="KW-0547">Nucleotide-binding</keyword>
<dbReference type="Proteomes" id="UP001162164">
    <property type="component" value="Unassembled WGS sequence"/>
</dbReference>
<evidence type="ECO:0000256" key="2">
    <source>
        <dbReference type="ARBA" id="ARBA00022527"/>
    </source>
</evidence>
<feature type="binding site" evidence="9">
    <location>
        <position position="33"/>
    </location>
    <ligand>
        <name>ATP</name>
        <dbReference type="ChEBI" id="CHEBI:30616"/>
    </ligand>
</feature>
<comment type="catalytic activity">
    <reaction evidence="7">
        <text>L-threonyl-[protein] + ATP = O-phospho-L-threonyl-[protein] + ADP + H(+)</text>
        <dbReference type="Rhea" id="RHEA:46608"/>
        <dbReference type="Rhea" id="RHEA-COMP:11060"/>
        <dbReference type="Rhea" id="RHEA-COMP:11605"/>
        <dbReference type="ChEBI" id="CHEBI:15378"/>
        <dbReference type="ChEBI" id="CHEBI:30013"/>
        <dbReference type="ChEBI" id="CHEBI:30616"/>
        <dbReference type="ChEBI" id="CHEBI:61977"/>
        <dbReference type="ChEBI" id="CHEBI:456216"/>
        <dbReference type="EC" id="2.7.11.1"/>
    </reaction>
</comment>
<dbReference type="SMART" id="SM00220">
    <property type="entry name" value="S_TKc"/>
    <property type="match status" value="1"/>
</dbReference>
<dbReference type="EC" id="2.7.11.1" evidence="1"/>
<evidence type="ECO:0000256" key="3">
    <source>
        <dbReference type="ARBA" id="ARBA00022679"/>
    </source>
</evidence>
<dbReference type="PANTHER" id="PTHR22983:SF6">
    <property type="entry name" value="SERINE_THREONINE-PROTEIN KINASE 36"/>
    <property type="match status" value="1"/>
</dbReference>
<dbReference type="EMBL" id="JAPWTJ010000017">
    <property type="protein sequence ID" value="KAJ8985273.1"/>
    <property type="molecule type" value="Genomic_DNA"/>
</dbReference>
<feature type="domain" description="Protein kinase" evidence="11">
    <location>
        <begin position="4"/>
        <end position="245"/>
    </location>
</feature>
<comment type="catalytic activity">
    <reaction evidence="8">
        <text>L-seryl-[protein] + ATP = O-phospho-L-seryl-[protein] + ADP + H(+)</text>
        <dbReference type="Rhea" id="RHEA:17989"/>
        <dbReference type="Rhea" id="RHEA-COMP:9863"/>
        <dbReference type="Rhea" id="RHEA-COMP:11604"/>
        <dbReference type="ChEBI" id="CHEBI:15378"/>
        <dbReference type="ChEBI" id="CHEBI:29999"/>
        <dbReference type="ChEBI" id="CHEBI:30616"/>
        <dbReference type="ChEBI" id="CHEBI:83421"/>
        <dbReference type="ChEBI" id="CHEBI:456216"/>
        <dbReference type="EC" id="2.7.11.1"/>
    </reaction>
</comment>